<feature type="region of interest" description="Disordered" evidence="1">
    <location>
        <begin position="1"/>
        <end position="35"/>
    </location>
</feature>
<feature type="compositionally biased region" description="Pro residues" evidence="1">
    <location>
        <begin position="19"/>
        <end position="28"/>
    </location>
</feature>
<evidence type="ECO:0000313" key="2">
    <source>
        <dbReference type="Ensembl" id="ENSCCNP00000009440.1"/>
    </source>
</evidence>
<proteinExistence type="predicted"/>
<dbReference type="Ensembl" id="ENSCCNT00000012421.1">
    <property type="protein sequence ID" value="ENSCCNP00000009440.1"/>
    <property type="gene ID" value="ENSCCNG00000009957.1"/>
</dbReference>
<evidence type="ECO:0000256" key="1">
    <source>
        <dbReference type="SAM" id="MobiDB-lite"/>
    </source>
</evidence>
<reference evidence="2" key="1">
    <citation type="submission" date="2023-09" db="UniProtKB">
        <authorList>
            <consortium name="Ensembl"/>
        </authorList>
    </citation>
    <scope>IDENTIFICATION</scope>
</reference>
<dbReference type="AlphaFoldDB" id="A0A8C0WCR0"/>
<name>A0A8C0WCR0_CASCN</name>
<accession>A0A8C0WCR0</accession>
<sequence>IVSHLDTEEELSPGKVYPAVPPAPPPSPAENFTNSNGLSFKIREAGISVNSDFSSWKASVSKFHG</sequence>
<protein>
    <submittedName>
        <fullName evidence="2">Uncharacterized protein</fullName>
    </submittedName>
</protein>
<organism evidence="2">
    <name type="scientific">Castor canadensis</name>
    <name type="common">American beaver</name>
    <dbReference type="NCBI Taxonomy" id="51338"/>
    <lineage>
        <taxon>Eukaryota</taxon>
        <taxon>Metazoa</taxon>
        <taxon>Chordata</taxon>
        <taxon>Craniata</taxon>
        <taxon>Vertebrata</taxon>
        <taxon>Euteleostomi</taxon>
        <taxon>Mammalia</taxon>
        <taxon>Eutheria</taxon>
        <taxon>Euarchontoglires</taxon>
        <taxon>Glires</taxon>
        <taxon>Rodentia</taxon>
        <taxon>Castorimorpha</taxon>
        <taxon>Castoridae</taxon>
        <taxon>Castor</taxon>
    </lineage>
</organism>